<dbReference type="InterPro" id="IPR037401">
    <property type="entry name" value="SnoaL-like"/>
</dbReference>
<evidence type="ECO:0000313" key="3">
    <source>
        <dbReference type="Proteomes" id="UP000653045"/>
    </source>
</evidence>
<dbReference type="Gene3D" id="3.10.450.50">
    <property type="match status" value="1"/>
</dbReference>
<dbReference type="RefSeq" id="WP_199575886.1">
    <property type="nucleotide sequence ID" value="NZ_JAENBO010000004.1"/>
</dbReference>
<protein>
    <submittedName>
        <fullName evidence="2">Nuclear transport factor 2 family protein</fullName>
    </submittedName>
</protein>
<keyword evidence="3" id="KW-1185">Reference proteome</keyword>
<gene>
    <name evidence="2" type="ORF">JHK62_06140</name>
</gene>
<dbReference type="Proteomes" id="UP000653045">
    <property type="component" value="Unassembled WGS sequence"/>
</dbReference>
<evidence type="ECO:0000313" key="2">
    <source>
        <dbReference type="EMBL" id="MBJ8326249.1"/>
    </source>
</evidence>
<evidence type="ECO:0000259" key="1">
    <source>
        <dbReference type="Pfam" id="PF12680"/>
    </source>
</evidence>
<name>A0ABS0ZJY1_9STRE</name>
<dbReference type="Pfam" id="PF12680">
    <property type="entry name" value="SnoaL_2"/>
    <property type="match status" value="1"/>
</dbReference>
<sequence length="108" mass="12696">MNIQDILALFFKAENERDWESYQQFLSPDVVWELHSNDITKIEGKEKYLDTIKSAYEGNTNSFVVESFFMGQDPSKIVAILRNNLGERSCDIFEFKEGLIVREYEFIL</sequence>
<accession>A0ABS0ZJY1</accession>
<dbReference type="SUPFAM" id="SSF54427">
    <property type="entry name" value="NTF2-like"/>
    <property type="match status" value="1"/>
</dbReference>
<feature type="domain" description="SnoaL-like" evidence="1">
    <location>
        <begin position="10"/>
        <end position="102"/>
    </location>
</feature>
<dbReference type="EMBL" id="JAENBO010000004">
    <property type="protein sequence ID" value="MBJ8326249.1"/>
    <property type="molecule type" value="Genomic_DNA"/>
</dbReference>
<proteinExistence type="predicted"/>
<organism evidence="2 3">
    <name type="scientific">Streptococcus pacificus</name>
    <dbReference type="NCBI Taxonomy" id="2740577"/>
    <lineage>
        <taxon>Bacteria</taxon>
        <taxon>Bacillati</taxon>
        <taxon>Bacillota</taxon>
        <taxon>Bacilli</taxon>
        <taxon>Lactobacillales</taxon>
        <taxon>Streptococcaceae</taxon>
        <taxon>Streptococcus</taxon>
    </lineage>
</organism>
<dbReference type="InterPro" id="IPR032710">
    <property type="entry name" value="NTF2-like_dom_sf"/>
</dbReference>
<comment type="caution">
    <text evidence="2">The sequence shown here is derived from an EMBL/GenBank/DDBJ whole genome shotgun (WGS) entry which is preliminary data.</text>
</comment>
<reference evidence="2 3" key="1">
    <citation type="journal article" date="2021" name="Int. J. Syst. Evol. Microbiol.">
        <title>Streptococcus vicugnae sp. nov., isolated from faeces of alpacas (Vicugna pacos) and cattle (Bos taurus), Streptococcus zalophi sp. nov., and Streptococcus pacificus sp. nov., isolated from respiratory tract of California sea lions (Zalophus californianus).</title>
        <authorList>
            <person name="Volokhov D.V."/>
            <person name="Zagorodnyaya T.A."/>
            <person name="Shen Z."/>
            <person name="Blom J."/>
            <person name="Furtak V.A."/>
            <person name="Eisenberg T."/>
            <person name="Fan P."/>
            <person name="Jeong K.C."/>
            <person name="Gao Y."/>
            <person name="Zhang S."/>
            <person name="Amselle M."/>
        </authorList>
    </citation>
    <scope>NUCLEOTIDE SEQUENCE [LARGE SCALE GENOMIC DNA]</scope>
    <source>
        <strain evidence="2 3">CSL7591</strain>
    </source>
</reference>